<gene>
    <name evidence="3" type="ORF">RM863_12950</name>
</gene>
<dbReference type="RefSeq" id="WP_311635102.1">
    <property type="nucleotide sequence ID" value="NZ_JAVRFF010000012.1"/>
</dbReference>
<feature type="region of interest" description="Disordered" evidence="1">
    <location>
        <begin position="202"/>
        <end position="240"/>
    </location>
</feature>
<keyword evidence="2" id="KW-0732">Signal</keyword>
<protein>
    <recommendedName>
        <fullName evidence="5">ATP-binding protein</fullName>
    </recommendedName>
</protein>
<dbReference type="EMBL" id="JAVRFF010000012">
    <property type="protein sequence ID" value="MDT0473033.1"/>
    <property type="molecule type" value="Genomic_DNA"/>
</dbReference>
<evidence type="ECO:0000256" key="2">
    <source>
        <dbReference type="SAM" id="SignalP"/>
    </source>
</evidence>
<evidence type="ECO:0000313" key="3">
    <source>
        <dbReference type="EMBL" id="MDT0473033.1"/>
    </source>
</evidence>
<keyword evidence="4" id="KW-1185">Reference proteome</keyword>
<proteinExistence type="predicted"/>
<evidence type="ECO:0000313" key="4">
    <source>
        <dbReference type="Proteomes" id="UP001180489"/>
    </source>
</evidence>
<dbReference type="Proteomes" id="UP001180489">
    <property type="component" value="Unassembled WGS sequence"/>
</dbReference>
<feature type="chain" id="PRO_5045724993" description="ATP-binding protein" evidence="2">
    <location>
        <begin position="30"/>
        <end position="240"/>
    </location>
</feature>
<feature type="compositionally biased region" description="Low complexity" evidence="1">
    <location>
        <begin position="227"/>
        <end position="240"/>
    </location>
</feature>
<feature type="signal peptide" evidence="2">
    <location>
        <begin position="1"/>
        <end position="29"/>
    </location>
</feature>
<name>A0ABU2UID5_9ACTN</name>
<feature type="region of interest" description="Disordered" evidence="1">
    <location>
        <begin position="31"/>
        <end position="51"/>
    </location>
</feature>
<feature type="compositionally biased region" description="Low complexity" evidence="1">
    <location>
        <begin position="111"/>
        <end position="134"/>
    </location>
</feature>
<evidence type="ECO:0000256" key="1">
    <source>
        <dbReference type="SAM" id="MobiDB-lite"/>
    </source>
</evidence>
<evidence type="ECO:0008006" key="5">
    <source>
        <dbReference type="Google" id="ProtNLM"/>
    </source>
</evidence>
<sequence length="240" mass="22392">MRALPARRLASSALCATLLTAVAAPTALAADAGPAREQRARSAPRAPLPGADGLAAQARSLGDAGGVLAAITPLLDAALKADKGQLAKDQATKLAAAVQDAIKKATAATTATTPTAADPAAPTAPAAPASPAAPGLTKGGQAGTAAIADVKAASLAALQKAVDGLAAATTSGDPAKVAPAATAVVAGEVNVLAATLVGGGLPAPDLPGLPKPPSAPAAVPPAPAAPSLPAAPAAPKPATG</sequence>
<comment type="caution">
    <text evidence="3">The sequence shown here is derived from an EMBL/GenBank/DDBJ whole genome shotgun (WGS) entry which is preliminary data.</text>
</comment>
<reference evidence="3" key="1">
    <citation type="submission" date="2024-05" db="EMBL/GenBank/DDBJ databases">
        <title>30 novel species of actinomycetes from the DSMZ collection.</title>
        <authorList>
            <person name="Nouioui I."/>
        </authorList>
    </citation>
    <scope>NUCLEOTIDE SEQUENCE</scope>
    <source>
        <strain evidence="3">DSM 41014</strain>
    </source>
</reference>
<feature type="compositionally biased region" description="Pro residues" evidence="1">
    <location>
        <begin position="204"/>
        <end position="226"/>
    </location>
</feature>
<accession>A0ABU2UID5</accession>
<feature type="region of interest" description="Disordered" evidence="1">
    <location>
        <begin position="111"/>
        <end position="140"/>
    </location>
</feature>
<organism evidence="3 4">
    <name type="scientific">Streptomyces hintoniae</name>
    <dbReference type="NCBI Taxonomy" id="3075521"/>
    <lineage>
        <taxon>Bacteria</taxon>
        <taxon>Bacillati</taxon>
        <taxon>Actinomycetota</taxon>
        <taxon>Actinomycetes</taxon>
        <taxon>Kitasatosporales</taxon>
        <taxon>Streptomycetaceae</taxon>
        <taxon>Streptomyces</taxon>
    </lineage>
</organism>